<evidence type="ECO:0000313" key="2">
    <source>
        <dbReference type="Proteomes" id="UP000636888"/>
    </source>
</evidence>
<keyword evidence="2" id="KW-1185">Reference proteome</keyword>
<organism evidence="1 2">
    <name type="scientific">Geomesophilobacter sediminis</name>
    <dbReference type="NCBI Taxonomy" id="2798584"/>
    <lineage>
        <taxon>Bacteria</taxon>
        <taxon>Pseudomonadati</taxon>
        <taxon>Thermodesulfobacteriota</taxon>
        <taxon>Desulfuromonadia</taxon>
        <taxon>Geobacterales</taxon>
        <taxon>Geobacteraceae</taxon>
        <taxon>Geomesophilobacter</taxon>
    </lineage>
</organism>
<dbReference type="AlphaFoldDB" id="A0A8J7JEZ4"/>
<proteinExistence type="predicted"/>
<reference evidence="1" key="1">
    <citation type="submission" date="2020-12" db="EMBL/GenBank/DDBJ databases">
        <title>Geomonas sp. Red875, isolated from river sediment.</title>
        <authorList>
            <person name="Xu Z."/>
            <person name="Zhang Z."/>
            <person name="Masuda Y."/>
            <person name="Itoh H."/>
            <person name="Senoo K."/>
        </authorList>
    </citation>
    <scope>NUCLEOTIDE SEQUENCE</scope>
    <source>
        <strain evidence="1">Red875</strain>
    </source>
</reference>
<dbReference type="EMBL" id="JAEMHM010000006">
    <property type="protein sequence ID" value="MBJ6724764.1"/>
    <property type="molecule type" value="Genomic_DNA"/>
</dbReference>
<dbReference type="RefSeq" id="WP_199383652.1">
    <property type="nucleotide sequence ID" value="NZ_JAEMHM010000006.1"/>
</dbReference>
<protein>
    <submittedName>
        <fullName evidence="1">Uncharacterized protein</fullName>
    </submittedName>
</protein>
<evidence type="ECO:0000313" key="1">
    <source>
        <dbReference type="EMBL" id="MBJ6724764.1"/>
    </source>
</evidence>
<name>A0A8J7JEZ4_9BACT</name>
<dbReference type="Proteomes" id="UP000636888">
    <property type="component" value="Unassembled WGS sequence"/>
</dbReference>
<sequence length="121" mass="13305">MPVYLTLDLTGKDAVFISNSYRYHSGLSTLAIYHDAPAELGTGPLKVAIDGLQLAFEGGKTGNHAQIRLRKTLRKQVTEMFKKILHYLQCVATEDDIPALIQAGFGVRQFGHRKKVVPAPA</sequence>
<accession>A0A8J7JEZ4</accession>
<comment type="caution">
    <text evidence="1">The sequence shown here is derived from an EMBL/GenBank/DDBJ whole genome shotgun (WGS) entry which is preliminary data.</text>
</comment>
<gene>
    <name evidence="1" type="ORF">JFN93_08605</name>
</gene>